<evidence type="ECO:0000259" key="2">
    <source>
        <dbReference type="Pfam" id="PF03732"/>
    </source>
</evidence>
<dbReference type="PANTHER" id="PTHR33223">
    <property type="entry name" value="CCHC-TYPE DOMAIN-CONTAINING PROTEIN"/>
    <property type="match status" value="1"/>
</dbReference>
<feature type="compositionally biased region" description="Gly residues" evidence="1">
    <location>
        <begin position="150"/>
        <end position="160"/>
    </location>
</feature>
<evidence type="ECO:0000256" key="1">
    <source>
        <dbReference type="SAM" id="MobiDB-lite"/>
    </source>
</evidence>
<dbReference type="PANTHER" id="PTHR33223:SF6">
    <property type="entry name" value="CCHC-TYPE DOMAIN-CONTAINING PROTEIN"/>
    <property type="match status" value="1"/>
</dbReference>
<feature type="compositionally biased region" description="Polar residues" evidence="1">
    <location>
        <begin position="494"/>
        <end position="512"/>
    </location>
</feature>
<dbReference type="InterPro" id="IPR005162">
    <property type="entry name" value="Retrotrans_gag_dom"/>
</dbReference>
<evidence type="ECO:0000313" key="3">
    <source>
        <dbReference type="EMBL" id="ETL31066.1"/>
    </source>
</evidence>
<feature type="compositionally biased region" description="Polar residues" evidence="1">
    <location>
        <begin position="44"/>
        <end position="59"/>
    </location>
</feature>
<dbReference type="GO" id="GO:0008270">
    <property type="term" value="F:zinc ion binding"/>
    <property type="evidence" value="ECO:0007669"/>
    <property type="project" value="InterPro"/>
</dbReference>
<feature type="domain" description="Retrotransposon gag" evidence="2">
    <location>
        <begin position="250"/>
        <end position="341"/>
    </location>
</feature>
<name>W2IA49_PHYNI</name>
<dbReference type="GO" id="GO:0003676">
    <property type="term" value="F:nucleic acid binding"/>
    <property type="evidence" value="ECO:0007669"/>
    <property type="project" value="InterPro"/>
</dbReference>
<reference evidence="3" key="1">
    <citation type="submission" date="2013-11" db="EMBL/GenBank/DDBJ databases">
        <title>The Genome Sequence of Phytophthora parasitica CJ05E6.</title>
        <authorList>
            <consortium name="The Broad Institute Genomics Platform"/>
            <person name="Russ C."/>
            <person name="Tyler B."/>
            <person name="Panabieres F."/>
            <person name="Shan W."/>
            <person name="Tripathy S."/>
            <person name="Grunwald N."/>
            <person name="Machado M."/>
            <person name="Johnson C.S."/>
            <person name="Arredondo F."/>
            <person name="Hong C."/>
            <person name="Coffey M."/>
            <person name="Young S.K."/>
            <person name="Zeng Q."/>
            <person name="Gargeya S."/>
            <person name="Fitzgerald M."/>
            <person name="Abouelleil A."/>
            <person name="Alvarado L."/>
            <person name="Chapman S.B."/>
            <person name="Gainer-Dewar J."/>
            <person name="Goldberg J."/>
            <person name="Griggs A."/>
            <person name="Gujja S."/>
            <person name="Hansen M."/>
            <person name="Howarth C."/>
            <person name="Imamovic A."/>
            <person name="Ireland A."/>
            <person name="Larimer J."/>
            <person name="McCowan C."/>
            <person name="Murphy C."/>
            <person name="Pearson M."/>
            <person name="Poon T.W."/>
            <person name="Priest M."/>
            <person name="Roberts A."/>
            <person name="Saif S."/>
            <person name="Shea T."/>
            <person name="Sykes S."/>
            <person name="Wortman J."/>
            <person name="Nusbaum C."/>
            <person name="Birren B."/>
        </authorList>
    </citation>
    <scope>NUCLEOTIDE SEQUENCE [LARGE SCALE GENOMIC DNA]</scope>
    <source>
        <strain evidence="3">CJ05E6</strain>
    </source>
</reference>
<feature type="compositionally biased region" description="Polar residues" evidence="1">
    <location>
        <begin position="531"/>
        <end position="542"/>
    </location>
</feature>
<dbReference type="VEuPathDB" id="FungiDB:PPTG_15811"/>
<feature type="compositionally biased region" description="Basic and acidic residues" evidence="1">
    <location>
        <begin position="549"/>
        <end position="569"/>
    </location>
</feature>
<dbReference type="EMBL" id="KI675123">
    <property type="protein sequence ID" value="ETL31066.1"/>
    <property type="molecule type" value="Genomic_DNA"/>
</dbReference>
<feature type="compositionally biased region" description="Polar residues" evidence="1">
    <location>
        <begin position="627"/>
        <end position="636"/>
    </location>
</feature>
<protein>
    <recommendedName>
        <fullName evidence="2">Retrotransposon gag domain-containing protein</fullName>
    </recommendedName>
</protein>
<feature type="region of interest" description="Disordered" evidence="1">
    <location>
        <begin position="494"/>
        <end position="579"/>
    </location>
</feature>
<dbReference type="AlphaFoldDB" id="W2IA49"/>
<proteinExistence type="predicted"/>
<feature type="region of interest" description="Disordered" evidence="1">
    <location>
        <begin position="1"/>
        <end position="181"/>
    </location>
</feature>
<dbReference type="Proteomes" id="UP000053864">
    <property type="component" value="Unassembled WGS sequence"/>
</dbReference>
<dbReference type="Pfam" id="PF03732">
    <property type="entry name" value="Retrotrans_gag"/>
    <property type="match status" value="1"/>
</dbReference>
<organism evidence="3">
    <name type="scientific">Phytophthora nicotianae</name>
    <name type="common">Potato buckeye rot agent</name>
    <name type="synonym">Phytophthora parasitica</name>
    <dbReference type="NCBI Taxonomy" id="4792"/>
    <lineage>
        <taxon>Eukaryota</taxon>
        <taxon>Sar</taxon>
        <taxon>Stramenopiles</taxon>
        <taxon>Oomycota</taxon>
        <taxon>Peronosporomycetes</taxon>
        <taxon>Peronosporales</taxon>
        <taxon>Peronosporaceae</taxon>
        <taxon>Phytophthora</taxon>
    </lineage>
</organism>
<feature type="region of interest" description="Disordered" evidence="1">
    <location>
        <begin position="613"/>
        <end position="636"/>
    </location>
</feature>
<dbReference type="InterPro" id="IPR036875">
    <property type="entry name" value="Znf_CCHC_sf"/>
</dbReference>
<accession>W2IA49</accession>
<gene>
    <name evidence="3" type="ORF">L916_16027</name>
</gene>
<sequence length="636" mass="68717">MPRANTPRQQRAERRAAQVSTPRTPRAASKQSHAVLRGPRGSAVATSSNIRVTTGQTPRVGNDDEDIVMVNLREGQDEEQQPPPVRQVLHIQMQQPPPIPQDPAAQAVPRVRPGIVANAGGDDGGGSSGSSDDGRGDGGQPGGQAPPGPAGDGVGGGYQAQGGQRAAALPVPPPPPSPATAQLYATPATPAWVYQAPRQEKKLRLPKFKGLDEPKLTVKAWLKAVKNEMRRQVTILRTEWREHEVFIEMVASLEGEALLWYDSVEDAFEHRENQTFGRLSQMLRDRYMVKRSNPEVVARLRQRTQQRGEPLVEYAQKLREIASSNPVDDEWLVDSFLGGMSNKWHATLVRGHRPATLNEAVNAAVDQVGEYGEGYGVGLLAAIQAHDARTVTGGVAAPQATHGAAPLVPTGVFSGQVAGGSNSGNGANLGAVVTGYGDFGLATGLKPRYDVEGRIEVRGGGTVLPGGGQWNAVVPVGYRLVPAEVEPRGYEVNTCNNASAQGHPSTQAQGPRTDQHSKPSRTTGKARKMESQNVSQQSQQTWYGGRKSSSREPLRTKEERMQNHQRYLDQRGQQRPVIRTSTSRPEDMCYYCHGLGHHAYECKLKKADMEDAGPVVNQVDDEEQKDNSGSGNGQRV</sequence>
<dbReference type="VEuPathDB" id="FungiDB:PPTG_12085"/>
<dbReference type="SUPFAM" id="SSF57756">
    <property type="entry name" value="Retrovirus zinc finger-like domains"/>
    <property type="match status" value="1"/>
</dbReference>